<feature type="compositionally biased region" description="Polar residues" evidence="1">
    <location>
        <begin position="499"/>
        <end position="522"/>
    </location>
</feature>
<reference evidence="2" key="1">
    <citation type="submission" date="2021-01" db="EMBL/GenBank/DDBJ databases">
        <authorList>
            <person name="Corre E."/>
            <person name="Pelletier E."/>
            <person name="Niang G."/>
            <person name="Scheremetjew M."/>
            <person name="Finn R."/>
            <person name="Kale V."/>
            <person name="Holt S."/>
            <person name="Cochrane G."/>
            <person name="Meng A."/>
            <person name="Brown T."/>
            <person name="Cohen L."/>
        </authorList>
    </citation>
    <scope>NUCLEOTIDE SEQUENCE</scope>
</reference>
<feature type="region of interest" description="Disordered" evidence="1">
    <location>
        <begin position="479"/>
        <end position="539"/>
    </location>
</feature>
<feature type="compositionally biased region" description="Basic residues" evidence="1">
    <location>
        <begin position="489"/>
        <end position="498"/>
    </location>
</feature>
<dbReference type="EMBL" id="HBFQ01063976">
    <property type="protein sequence ID" value="CAD8870965.1"/>
    <property type="molecule type" value="Transcribed_RNA"/>
</dbReference>
<evidence type="ECO:0000313" key="2">
    <source>
        <dbReference type="EMBL" id="CAD8870965.1"/>
    </source>
</evidence>
<dbReference type="Gene3D" id="3.90.228.10">
    <property type="match status" value="1"/>
</dbReference>
<feature type="compositionally biased region" description="Polar residues" evidence="1">
    <location>
        <begin position="108"/>
        <end position="121"/>
    </location>
</feature>
<sequence>MAAKAGEAFRSPKEAEDALTLFVEEAAKLCKELKSLLHQHHTVEETSAEIVALTSQVSFGAPRSPCPPSPGVGSRIPGNSVQAPSRKPQTSRHASPKHQVPSLADVCKTSTQREMSPTMNGSRDLGEDAKVSRTQTLRLCRADWSPPRPKERVVPERRASFQTNLKAAQRGERGAVGSNCKPSPSHGRSWSLAIRAGEEASPVPNSPTVGVGCRVNRPPTDHARSSSWSRRPGEGSAVAPSPNTMTAGCPVNRPCLDQAGACSSTRRAAEEGSAAPSSPSAMVNCCRVNRTPPDLSKFSSLTGRAAEEASTVSNFSPVGVTSACCTQARSSSSTRRAGEEGSVAVVVVNGSVAWPKPTGNLRTHSATQKCQRRGSRCDSQRVKSRDEPSVTDTKWDVGEPESLATARPVTEVLEKTGSVVSNQNITPTSNTALRPRSDSLEHCEEVSTELPPPLGDEVEVVSVQPVSVESPDGCSLVSVAGGSCGGQRRQVRKTRRNIRSPSRSLSQDSYAPSNPSAESALQRNAASPGRSARSSRTPVPRGHTLWQLFQASFSEQEVFSFVEELLLASLPRCNVAELVVKQLNCEHSTERFLRAVGDHWCRVRVAWHLARSSEAARSIVAEGIRCDEAHCKVGRYGRGGYVALSAAKANAYADSSVDSLRHLFLVLVLPEGVVQGERGTRPSSTAADLPSHPTEYCFVDPSRLHCACLLTYRWVKTARRSPCQASPRLPPPLSR</sequence>
<proteinExistence type="predicted"/>
<feature type="region of interest" description="Disordered" evidence="1">
    <location>
        <begin position="60"/>
        <end position="247"/>
    </location>
</feature>
<feature type="compositionally biased region" description="Low complexity" evidence="1">
    <location>
        <begin position="523"/>
        <end position="536"/>
    </location>
</feature>
<evidence type="ECO:0000256" key="1">
    <source>
        <dbReference type="SAM" id="MobiDB-lite"/>
    </source>
</evidence>
<gene>
    <name evidence="2" type="ORF">NSCI0253_LOCUS45322</name>
</gene>
<feature type="compositionally biased region" description="Basic and acidic residues" evidence="1">
    <location>
        <begin position="375"/>
        <end position="395"/>
    </location>
</feature>
<name>A0A7S1B191_NOCSC</name>
<feature type="region of interest" description="Disordered" evidence="1">
    <location>
        <begin position="368"/>
        <end position="395"/>
    </location>
</feature>
<protein>
    <submittedName>
        <fullName evidence="2">Uncharacterized protein</fullName>
    </submittedName>
</protein>
<organism evidence="2">
    <name type="scientific">Noctiluca scintillans</name>
    <name type="common">Sea sparkle</name>
    <name type="synonym">Red tide dinoflagellate</name>
    <dbReference type="NCBI Taxonomy" id="2966"/>
    <lineage>
        <taxon>Eukaryota</taxon>
        <taxon>Sar</taxon>
        <taxon>Alveolata</taxon>
        <taxon>Dinophyceae</taxon>
        <taxon>Noctilucales</taxon>
        <taxon>Noctilucaceae</taxon>
        <taxon>Noctiluca</taxon>
    </lineage>
</organism>
<accession>A0A7S1B191</accession>
<dbReference type="AlphaFoldDB" id="A0A7S1B191"/>
<dbReference type="SUPFAM" id="SSF56399">
    <property type="entry name" value="ADP-ribosylation"/>
    <property type="match status" value="1"/>
</dbReference>
<feature type="compositionally biased region" description="Polar residues" evidence="1">
    <location>
        <begin position="77"/>
        <end position="93"/>
    </location>
</feature>
<feature type="compositionally biased region" description="Basic and acidic residues" evidence="1">
    <location>
        <begin position="148"/>
        <end position="159"/>
    </location>
</feature>